<dbReference type="CDD" id="cd19601">
    <property type="entry name" value="serpin42Da-like"/>
    <property type="match status" value="2"/>
</dbReference>
<comment type="similarity">
    <text evidence="1 4">Belongs to the serpin family.</text>
</comment>
<evidence type="ECO:0000256" key="4">
    <source>
        <dbReference type="RuleBase" id="RU000411"/>
    </source>
</evidence>
<dbReference type="VEuPathDB" id="VectorBase:MDOMA2_001087"/>
<dbReference type="Gene3D" id="3.30.497.10">
    <property type="entry name" value="Antithrombin, subunit I, domain 2"/>
    <property type="match status" value="2"/>
</dbReference>
<name>A0A9J7D5S3_MUSDO</name>
<feature type="transmembrane region" description="Helical" evidence="5">
    <location>
        <begin position="432"/>
        <end position="455"/>
    </location>
</feature>
<evidence type="ECO:0000256" key="6">
    <source>
        <dbReference type="SAM" id="SignalP"/>
    </source>
</evidence>
<keyword evidence="3" id="KW-0722">Serine protease inhibitor</keyword>
<dbReference type="InterPro" id="IPR036186">
    <property type="entry name" value="Serpin_sf"/>
</dbReference>
<dbReference type="PANTHER" id="PTHR11461">
    <property type="entry name" value="SERINE PROTEASE INHIBITOR, SERPIN"/>
    <property type="match status" value="1"/>
</dbReference>
<dbReference type="InterPro" id="IPR042185">
    <property type="entry name" value="Serpin_sf_2"/>
</dbReference>
<feature type="domain" description="Serpin" evidence="7">
    <location>
        <begin position="492"/>
        <end position="852"/>
    </location>
</feature>
<sequence length="852" mass="96038">MSVSTTLRVVIFALIITITLASPTTTPNDSTSNVNFFKALENFGAKLYSKLAKIGTDKNIIFSPFSIETCLAMVRMGAEGPTAAEIDTGLNMKFNNQQDLVNNFHKILSKYENSNILQMANKMYIMEDFEVQETLNNLLANKFLTSAENLNFTQNIMAARTMNSWVAQRTNNLIKNLITAKDLNEKTRMVLLNAIYFKGEWAQAFPEHATRQQKFYVDEANSVNVDMMHLKGRFYFGDISKLDATVLQMPYKNSDLSMIVILPNSRTGLGELRSKLKTFSLKELREEMFSTTVMVEMPKFKTEYEIELSDVLKRLGMERMFSRDAEFGKILKSPENFEVSKIIHKAFIEVNEKGTEAAAATGVIGLGMMRAAAPEIIQRFIVDHGFFYMIVNSDGIIFFQGSQANNIAICNVSNFACQNAFGKSGKMSCLCITITVTLSLLAIAVVITVPILLTIRSHAKASNSSDNFVHVNDVKQEFTRADFLNSLYVFGGKLYGELATGNPGKSIFFSPFSIQTCLTMTRMGAEGQTSVEMDANLNTVGKYLGSVADKYHELLEKYANNSVLNVANKIYVMENYKVKEDFNKTLIQNFLASVENMDFTKGEFAASAINKWVEHSTGGAIRNMVSPQMLNSDMRIFLLSAIHFKGEWESEFHKEATSPQDFFLNRSNKALKIPMMYKRELSYYNIFPELNMTALRLPYKNSDLSMLILLPDSMDGLADLQERLKHIPFENITNQMMDRTYVHIYLPKFKTEFEVELKDVLMKLGMNKMFNSGEFGRMLDSAEPMQISNVIHKAFIEVDEKGTEAAAATGLTITTRDGGGIHSIMFNADHPFYYTIINADNVRLFEGTFVGF</sequence>
<feature type="domain" description="Serpin" evidence="7">
    <location>
        <begin position="45"/>
        <end position="406"/>
    </location>
</feature>
<evidence type="ECO:0000259" key="7">
    <source>
        <dbReference type="SMART" id="SM00093"/>
    </source>
</evidence>
<keyword evidence="5" id="KW-0472">Membrane</keyword>
<keyword evidence="6" id="KW-0732">Signal</keyword>
<feature type="chain" id="PRO_5045074172" evidence="6">
    <location>
        <begin position="22"/>
        <end position="852"/>
    </location>
</feature>
<evidence type="ECO:0000313" key="9">
    <source>
        <dbReference type="RefSeq" id="XP_011290167.2"/>
    </source>
</evidence>
<evidence type="ECO:0000256" key="1">
    <source>
        <dbReference type="ARBA" id="ARBA00009500"/>
    </source>
</evidence>
<dbReference type="PANTHER" id="PTHR11461:SF211">
    <property type="entry name" value="GH10112P-RELATED"/>
    <property type="match status" value="1"/>
</dbReference>
<evidence type="ECO:0000256" key="3">
    <source>
        <dbReference type="ARBA" id="ARBA00022900"/>
    </source>
</evidence>
<dbReference type="InterPro" id="IPR042178">
    <property type="entry name" value="Serpin_sf_1"/>
</dbReference>
<protein>
    <submittedName>
        <fullName evidence="9">Uncharacterized protein LOC101896910</fullName>
    </submittedName>
</protein>
<dbReference type="Pfam" id="PF00079">
    <property type="entry name" value="Serpin"/>
    <property type="match status" value="2"/>
</dbReference>
<dbReference type="RefSeq" id="XP_011290167.2">
    <property type="nucleotide sequence ID" value="XM_011291865.3"/>
</dbReference>
<dbReference type="GeneID" id="101896910"/>
<organism evidence="8 9">
    <name type="scientific">Musca domestica</name>
    <name type="common">House fly</name>
    <dbReference type="NCBI Taxonomy" id="7370"/>
    <lineage>
        <taxon>Eukaryota</taxon>
        <taxon>Metazoa</taxon>
        <taxon>Ecdysozoa</taxon>
        <taxon>Arthropoda</taxon>
        <taxon>Hexapoda</taxon>
        <taxon>Insecta</taxon>
        <taxon>Pterygota</taxon>
        <taxon>Neoptera</taxon>
        <taxon>Endopterygota</taxon>
        <taxon>Diptera</taxon>
        <taxon>Brachycera</taxon>
        <taxon>Muscomorpha</taxon>
        <taxon>Muscoidea</taxon>
        <taxon>Muscidae</taxon>
        <taxon>Musca</taxon>
    </lineage>
</organism>
<evidence type="ECO:0000256" key="5">
    <source>
        <dbReference type="SAM" id="Phobius"/>
    </source>
</evidence>
<evidence type="ECO:0000313" key="8">
    <source>
        <dbReference type="Proteomes" id="UP001652621"/>
    </source>
</evidence>
<keyword evidence="5" id="KW-0812">Transmembrane</keyword>
<dbReference type="Gene3D" id="2.30.39.10">
    <property type="entry name" value="Alpha-1-antitrypsin, domain 1"/>
    <property type="match status" value="2"/>
</dbReference>
<dbReference type="InterPro" id="IPR023796">
    <property type="entry name" value="Serpin_dom"/>
</dbReference>
<dbReference type="InterPro" id="IPR000215">
    <property type="entry name" value="Serpin_fam"/>
</dbReference>
<keyword evidence="8" id="KW-1185">Reference proteome</keyword>
<dbReference type="SMART" id="SM00093">
    <property type="entry name" value="SERPIN"/>
    <property type="match status" value="2"/>
</dbReference>
<dbReference type="OrthoDB" id="671595at2759"/>
<dbReference type="SUPFAM" id="SSF56574">
    <property type="entry name" value="Serpins"/>
    <property type="match status" value="2"/>
</dbReference>
<dbReference type="Proteomes" id="UP001652621">
    <property type="component" value="Unplaced"/>
</dbReference>
<dbReference type="PROSITE" id="PS00284">
    <property type="entry name" value="SERPIN"/>
    <property type="match status" value="1"/>
</dbReference>
<gene>
    <name evidence="9" type="primary">LOC101896910</name>
</gene>
<feature type="signal peptide" evidence="6">
    <location>
        <begin position="1"/>
        <end position="21"/>
    </location>
</feature>
<keyword evidence="2" id="KW-0646">Protease inhibitor</keyword>
<reference evidence="9" key="1">
    <citation type="submission" date="2025-08" db="UniProtKB">
        <authorList>
            <consortium name="RefSeq"/>
        </authorList>
    </citation>
    <scope>IDENTIFICATION</scope>
    <source>
        <strain evidence="9">Aabys</strain>
        <tissue evidence="9">Whole body</tissue>
    </source>
</reference>
<dbReference type="InterPro" id="IPR023795">
    <property type="entry name" value="Serpin_CS"/>
</dbReference>
<proteinExistence type="inferred from homology"/>
<evidence type="ECO:0000256" key="2">
    <source>
        <dbReference type="ARBA" id="ARBA00022690"/>
    </source>
</evidence>
<keyword evidence="5" id="KW-1133">Transmembrane helix</keyword>
<accession>A0A9J7D5S3</accession>